<protein>
    <submittedName>
        <fullName evidence="1">Uncharacterized protein</fullName>
    </submittedName>
</protein>
<evidence type="ECO:0000313" key="2">
    <source>
        <dbReference type="Proteomes" id="UP000366872"/>
    </source>
</evidence>
<dbReference type="EMBL" id="CAAHFG010000001">
    <property type="protein sequence ID" value="VGO12096.1"/>
    <property type="molecule type" value="Genomic_DNA"/>
</dbReference>
<sequence length="57" mass="5828">MRTLLSKQGRCSAAKEGGGIWANANGSDCLVTNTLFKGNRAGESGNDAQNCTVEAGP</sequence>
<reference evidence="1 2" key="1">
    <citation type="submission" date="2019-04" db="EMBL/GenBank/DDBJ databases">
        <authorList>
            <person name="Van Vliet M D."/>
        </authorList>
    </citation>
    <scope>NUCLEOTIDE SEQUENCE [LARGE SCALE GENOMIC DNA]</scope>
    <source>
        <strain evidence="1 2">F1</strain>
    </source>
</reference>
<gene>
    <name evidence="1" type="ORF">PDESU_00646</name>
</gene>
<keyword evidence="2" id="KW-1185">Reference proteome</keyword>
<organism evidence="1 2">
    <name type="scientific">Pontiella desulfatans</name>
    <dbReference type="NCBI Taxonomy" id="2750659"/>
    <lineage>
        <taxon>Bacteria</taxon>
        <taxon>Pseudomonadati</taxon>
        <taxon>Kiritimatiellota</taxon>
        <taxon>Kiritimatiellia</taxon>
        <taxon>Kiritimatiellales</taxon>
        <taxon>Pontiellaceae</taxon>
        <taxon>Pontiella</taxon>
    </lineage>
</organism>
<proteinExistence type="predicted"/>
<accession>A0A6C2TXU5</accession>
<evidence type="ECO:0000313" key="1">
    <source>
        <dbReference type="EMBL" id="VGO12096.1"/>
    </source>
</evidence>
<dbReference type="AlphaFoldDB" id="A0A6C2TXU5"/>
<dbReference type="Proteomes" id="UP000366872">
    <property type="component" value="Unassembled WGS sequence"/>
</dbReference>
<name>A0A6C2TXU5_PONDE</name>